<dbReference type="InterPro" id="IPR027417">
    <property type="entry name" value="P-loop_NTPase"/>
</dbReference>
<dbReference type="PANTHER" id="PTHR43553:SF24">
    <property type="entry name" value="ENERGY-COUPLING FACTOR TRANSPORTER ATP-BINDING PROTEIN ECFA1"/>
    <property type="match status" value="1"/>
</dbReference>
<dbReference type="GO" id="GO:0005524">
    <property type="term" value="F:ATP binding"/>
    <property type="evidence" value="ECO:0007669"/>
    <property type="project" value="UniProtKB-KW"/>
</dbReference>
<dbReference type="Gene3D" id="3.40.50.300">
    <property type="entry name" value="P-loop containing nucleotide triphosphate hydrolases"/>
    <property type="match status" value="1"/>
</dbReference>
<dbReference type="AlphaFoldDB" id="X1RYH9"/>
<organism evidence="4">
    <name type="scientific">marine sediment metagenome</name>
    <dbReference type="NCBI Taxonomy" id="412755"/>
    <lineage>
        <taxon>unclassified sequences</taxon>
        <taxon>metagenomes</taxon>
        <taxon>ecological metagenomes</taxon>
    </lineage>
</organism>
<keyword evidence="1" id="KW-0813">Transport</keyword>
<comment type="caution">
    <text evidence="4">The sequence shown here is derived from an EMBL/GenBank/DDBJ whole genome shotgun (WGS) entry which is preliminary data.</text>
</comment>
<feature type="non-terminal residue" evidence="4">
    <location>
        <position position="1"/>
    </location>
</feature>
<evidence type="ECO:0000256" key="1">
    <source>
        <dbReference type="ARBA" id="ARBA00022448"/>
    </source>
</evidence>
<evidence type="ECO:0008006" key="5">
    <source>
        <dbReference type="Google" id="ProtNLM"/>
    </source>
</evidence>
<gene>
    <name evidence="4" type="ORF">S12H4_07618</name>
</gene>
<dbReference type="GO" id="GO:0043190">
    <property type="term" value="C:ATP-binding cassette (ABC) transporter complex"/>
    <property type="evidence" value="ECO:0007669"/>
    <property type="project" value="TreeGrafter"/>
</dbReference>
<proteinExistence type="predicted"/>
<dbReference type="PANTHER" id="PTHR43553">
    <property type="entry name" value="HEAVY METAL TRANSPORTER"/>
    <property type="match status" value="1"/>
</dbReference>
<dbReference type="GO" id="GO:0042626">
    <property type="term" value="F:ATPase-coupled transmembrane transporter activity"/>
    <property type="evidence" value="ECO:0007669"/>
    <property type="project" value="TreeGrafter"/>
</dbReference>
<dbReference type="SUPFAM" id="SSF52540">
    <property type="entry name" value="P-loop containing nucleoside triphosphate hydrolases"/>
    <property type="match status" value="1"/>
</dbReference>
<name>X1RYH9_9ZZZZ</name>
<keyword evidence="2" id="KW-0547">Nucleotide-binding</keyword>
<sequence length="84" mass="9558">LILDEPTSNLDPRVRRHLIGLLNNLNLTKIVAGHDLELILEICQRVILLDEGKIVTKGETREVMSNKPLMEYHGLEVPLSLKHK</sequence>
<evidence type="ECO:0000313" key="4">
    <source>
        <dbReference type="EMBL" id="GAI60564.1"/>
    </source>
</evidence>
<reference evidence="4" key="1">
    <citation type="journal article" date="2014" name="Front. Microbiol.">
        <title>High frequency of phylogenetically diverse reductive dehalogenase-homologous genes in deep subseafloor sedimentary metagenomes.</title>
        <authorList>
            <person name="Kawai M."/>
            <person name="Futagami T."/>
            <person name="Toyoda A."/>
            <person name="Takaki Y."/>
            <person name="Nishi S."/>
            <person name="Hori S."/>
            <person name="Arai W."/>
            <person name="Tsubouchi T."/>
            <person name="Morono Y."/>
            <person name="Uchiyama I."/>
            <person name="Ito T."/>
            <person name="Fujiyama A."/>
            <person name="Inagaki F."/>
            <person name="Takami H."/>
        </authorList>
    </citation>
    <scope>NUCLEOTIDE SEQUENCE</scope>
    <source>
        <strain evidence="4">Expedition CK06-06</strain>
    </source>
</reference>
<protein>
    <recommendedName>
        <fullName evidence="5">ATPase AAA-type core domain-containing protein</fullName>
    </recommendedName>
</protein>
<keyword evidence="3" id="KW-0067">ATP-binding</keyword>
<dbReference type="EMBL" id="BARW01002833">
    <property type="protein sequence ID" value="GAI60564.1"/>
    <property type="molecule type" value="Genomic_DNA"/>
</dbReference>
<dbReference type="InterPro" id="IPR050095">
    <property type="entry name" value="ECF_ABC_transporter_ATP-bd"/>
</dbReference>
<evidence type="ECO:0000256" key="3">
    <source>
        <dbReference type="ARBA" id="ARBA00022840"/>
    </source>
</evidence>
<accession>X1RYH9</accession>
<evidence type="ECO:0000256" key="2">
    <source>
        <dbReference type="ARBA" id="ARBA00022741"/>
    </source>
</evidence>